<evidence type="ECO:0008006" key="3">
    <source>
        <dbReference type="Google" id="ProtNLM"/>
    </source>
</evidence>
<sequence>MKKTLKNLMVDVTAKLLQQPSIKQQLDDNARHCAQPLPVLDNLVSPYSSMSNKHVSATSERDDIVFITSRFRSGSTLLWNLFRQTTDCTAYYEPFNERQWFNEKMRGDNVDNTHRGVNDYWAEYDGLNQLSETYNEEWIHKSLYMSSHAWDPQMKRFIEQMIEAAPGRPILQFNRIDFRLSWIKHHFPNAKILHLYRHPRDQWCSFLTDQQLMNKNDVHNTYQDAFYLDVWCRDLAKHYPLLDKRNTPHPYQRFYYLWKLSYLHGLMFSDMSLSFENLTTTPETVISDMFGELSMDTKDVKSLVDIIKAPPAERWRKYADERWFEQHEYMCEKNLSLMLKEQCIADQT</sequence>
<dbReference type="RefSeq" id="WP_160179040.1">
    <property type="nucleotide sequence ID" value="NZ_CP047656.1"/>
</dbReference>
<keyword evidence="2" id="KW-1185">Reference proteome</keyword>
<evidence type="ECO:0000313" key="1">
    <source>
        <dbReference type="EMBL" id="QHJ11281.1"/>
    </source>
</evidence>
<organism evidence="1 2">
    <name type="scientific">Paraglaciecola mesophila</name>
    <dbReference type="NCBI Taxonomy" id="197222"/>
    <lineage>
        <taxon>Bacteria</taxon>
        <taxon>Pseudomonadati</taxon>
        <taxon>Pseudomonadota</taxon>
        <taxon>Gammaproteobacteria</taxon>
        <taxon>Alteromonadales</taxon>
        <taxon>Alteromonadaceae</taxon>
        <taxon>Paraglaciecola</taxon>
    </lineage>
</organism>
<dbReference type="KEGG" id="pmes:FX988_01509"/>
<dbReference type="Proteomes" id="UP000464524">
    <property type="component" value="Chromosome"/>
</dbReference>
<protein>
    <recommendedName>
        <fullName evidence="3">Sulfotransferase family protein</fullName>
    </recommendedName>
</protein>
<name>A0A857JJX1_9ALTE</name>
<dbReference type="SUPFAM" id="SSF52540">
    <property type="entry name" value="P-loop containing nucleoside triphosphate hydrolases"/>
    <property type="match status" value="1"/>
</dbReference>
<dbReference type="EMBL" id="CP047656">
    <property type="protein sequence ID" value="QHJ11281.1"/>
    <property type="molecule type" value="Genomic_DNA"/>
</dbReference>
<dbReference type="OrthoDB" id="263590at2"/>
<evidence type="ECO:0000313" key="2">
    <source>
        <dbReference type="Proteomes" id="UP000464524"/>
    </source>
</evidence>
<accession>A0A857JJX1</accession>
<dbReference type="AlphaFoldDB" id="A0A857JJX1"/>
<dbReference type="Gene3D" id="3.40.50.300">
    <property type="entry name" value="P-loop containing nucleotide triphosphate hydrolases"/>
    <property type="match status" value="1"/>
</dbReference>
<proteinExistence type="predicted"/>
<dbReference type="Pfam" id="PF13469">
    <property type="entry name" value="Sulfotransfer_3"/>
    <property type="match status" value="1"/>
</dbReference>
<reference evidence="1 2" key="1">
    <citation type="submission" date="2019-12" db="EMBL/GenBank/DDBJ databases">
        <title>Genome sequencing and assembly of endphytes of Porphyra tenera.</title>
        <authorList>
            <person name="Park J.M."/>
            <person name="Shin R."/>
            <person name="Jo S.H."/>
        </authorList>
    </citation>
    <scope>NUCLEOTIDE SEQUENCE [LARGE SCALE GENOMIC DNA]</scope>
    <source>
        <strain evidence="1 2">GPM4</strain>
    </source>
</reference>
<gene>
    <name evidence="1" type="ORF">FX988_01509</name>
</gene>
<dbReference type="InterPro" id="IPR027417">
    <property type="entry name" value="P-loop_NTPase"/>
</dbReference>